<evidence type="ECO:0000313" key="2">
    <source>
        <dbReference type="Proteomes" id="UP000037035"/>
    </source>
</evidence>
<dbReference type="VEuPathDB" id="FungiDB:VP01_773g11"/>
<protein>
    <recommendedName>
        <fullName evidence="3">DDE Tnp4 domain-containing protein</fullName>
    </recommendedName>
</protein>
<proteinExistence type="predicted"/>
<dbReference type="OrthoDB" id="2649667at2759"/>
<reference evidence="1 2" key="1">
    <citation type="submission" date="2015-08" db="EMBL/GenBank/DDBJ databases">
        <title>Next Generation Sequencing and Analysis of the Genome of Puccinia sorghi L Schw, the Causal Agent of Maize Common Rust.</title>
        <authorList>
            <person name="Rochi L."/>
            <person name="Burguener G."/>
            <person name="Darino M."/>
            <person name="Turjanski A."/>
            <person name="Kreff E."/>
            <person name="Dieguez M.J."/>
            <person name="Sacco F."/>
        </authorList>
    </citation>
    <scope>NUCLEOTIDE SEQUENCE [LARGE SCALE GENOMIC DNA]</scope>
    <source>
        <strain evidence="1 2">RO10H11247</strain>
    </source>
</reference>
<sequence>MTMLLQTLISSFFLVLFLVILSIFNTVFDPKPPCLLEKLQCTPTTSANGLAIGMLASFFRISEGAVILYCHCVVEEILALEISVAESTSGIAKTTGFKNCVGFVESTLIPLAEKPLIDATPGKCHMGWLPLFSHVTCLWENCDLNLQSDHFFSPGQYLIADSDFPTKTTLIPAFKEVSSRAYSLNKEELTLEESMMWLTQWIGACVVLQNFLLNDESPLIVCNSDSIDLLAPLDNYIFFIQSNQKKKKTR</sequence>
<dbReference type="AlphaFoldDB" id="A0A0L6UDJ8"/>
<evidence type="ECO:0000313" key="1">
    <source>
        <dbReference type="EMBL" id="KNZ45860.1"/>
    </source>
</evidence>
<dbReference type="EMBL" id="LAVV01013205">
    <property type="protein sequence ID" value="KNZ45860.1"/>
    <property type="molecule type" value="Genomic_DNA"/>
</dbReference>
<dbReference type="Proteomes" id="UP000037035">
    <property type="component" value="Unassembled WGS sequence"/>
</dbReference>
<keyword evidence="2" id="KW-1185">Reference proteome</keyword>
<organism evidence="1 2">
    <name type="scientific">Puccinia sorghi</name>
    <dbReference type="NCBI Taxonomy" id="27349"/>
    <lineage>
        <taxon>Eukaryota</taxon>
        <taxon>Fungi</taxon>
        <taxon>Dikarya</taxon>
        <taxon>Basidiomycota</taxon>
        <taxon>Pucciniomycotina</taxon>
        <taxon>Pucciniomycetes</taxon>
        <taxon>Pucciniales</taxon>
        <taxon>Pucciniaceae</taxon>
        <taxon>Puccinia</taxon>
    </lineage>
</organism>
<gene>
    <name evidence="1" type="ORF">VP01_773g11</name>
</gene>
<accession>A0A0L6UDJ8</accession>
<comment type="caution">
    <text evidence="1">The sequence shown here is derived from an EMBL/GenBank/DDBJ whole genome shotgun (WGS) entry which is preliminary data.</text>
</comment>
<name>A0A0L6UDJ8_9BASI</name>
<evidence type="ECO:0008006" key="3">
    <source>
        <dbReference type="Google" id="ProtNLM"/>
    </source>
</evidence>